<dbReference type="SUPFAM" id="SSF56436">
    <property type="entry name" value="C-type lectin-like"/>
    <property type="match status" value="1"/>
</dbReference>
<reference evidence="4" key="1">
    <citation type="submission" date="2022-01" db="EMBL/GenBank/DDBJ databases">
        <authorList>
            <person name="Braso-Vives M."/>
        </authorList>
    </citation>
    <scope>NUCLEOTIDE SEQUENCE</scope>
</reference>
<keyword evidence="2" id="KW-0732">Signal</keyword>
<feature type="domain" description="C-type lectin" evidence="3">
    <location>
        <begin position="141"/>
        <end position="284"/>
    </location>
</feature>
<proteinExistence type="predicted"/>
<feature type="signal peptide" evidence="2">
    <location>
        <begin position="1"/>
        <end position="24"/>
    </location>
</feature>
<accession>A0A8K0EWZ3</accession>
<gene>
    <name evidence="4" type="primary">Hypp3233</name>
    <name evidence="4" type="ORF">BLAG_LOCUS19619</name>
</gene>
<evidence type="ECO:0000259" key="3">
    <source>
        <dbReference type="PROSITE" id="PS50041"/>
    </source>
</evidence>
<feature type="region of interest" description="Disordered" evidence="1">
    <location>
        <begin position="46"/>
        <end position="85"/>
    </location>
</feature>
<dbReference type="AlphaFoldDB" id="A0A8K0EWZ3"/>
<dbReference type="OrthoDB" id="6077660at2759"/>
<dbReference type="InterPro" id="IPR001304">
    <property type="entry name" value="C-type_lectin-like"/>
</dbReference>
<dbReference type="InterPro" id="IPR050801">
    <property type="entry name" value="Ca-Dep_Lectins_ImmuneDev"/>
</dbReference>
<keyword evidence="5" id="KW-1185">Reference proteome</keyword>
<dbReference type="EMBL" id="OV696690">
    <property type="protein sequence ID" value="CAH1265727.1"/>
    <property type="molecule type" value="Genomic_DNA"/>
</dbReference>
<protein>
    <submittedName>
        <fullName evidence="4">Hypp3233 protein</fullName>
    </submittedName>
</protein>
<dbReference type="Pfam" id="PF00059">
    <property type="entry name" value="Lectin_C"/>
    <property type="match status" value="1"/>
</dbReference>
<feature type="compositionally biased region" description="Polar residues" evidence="1">
    <location>
        <begin position="46"/>
        <end position="82"/>
    </location>
</feature>
<dbReference type="Proteomes" id="UP000838412">
    <property type="component" value="Chromosome 5"/>
</dbReference>
<evidence type="ECO:0000256" key="2">
    <source>
        <dbReference type="SAM" id="SignalP"/>
    </source>
</evidence>
<dbReference type="PANTHER" id="PTHR22801:SF63">
    <property type="entry name" value="C-TYPE LECTIN DOMAIN-CONTAINING PROTEIN"/>
    <property type="match status" value="1"/>
</dbReference>
<name>A0A8K0EWZ3_BRALA</name>
<feature type="chain" id="PRO_5035453973" evidence="2">
    <location>
        <begin position="25"/>
        <end position="462"/>
    </location>
</feature>
<dbReference type="InterPro" id="IPR016187">
    <property type="entry name" value="CTDL_fold"/>
</dbReference>
<evidence type="ECO:0000256" key="1">
    <source>
        <dbReference type="SAM" id="MobiDB-lite"/>
    </source>
</evidence>
<organism evidence="4 5">
    <name type="scientific">Branchiostoma lanceolatum</name>
    <name type="common">Common lancelet</name>
    <name type="synonym">Amphioxus lanceolatum</name>
    <dbReference type="NCBI Taxonomy" id="7740"/>
    <lineage>
        <taxon>Eukaryota</taxon>
        <taxon>Metazoa</taxon>
        <taxon>Chordata</taxon>
        <taxon>Cephalochordata</taxon>
        <taxon>Leptocardii</taxon>
        <taxon>Amphioxiformes</taxon>
        <taxon>Branchiostomatidae</taxon>
        <taxon>Branchiostoma</taxon>
    </lineage>
</organism>
<dbReference type="CDD" id="cd00037">
    <property type="entry name" value="CLECT"/>
    <property type="match status" value="1"/>
</dbReference>
<dbReference type="PROSITE" id="PS50041">
    <property type="entry name" value="C_TYPE_LECTIN_2"/>
    <property type="match status" value="1"/>
</dbReference>
<evidence type="ECO:0000313" key="5">
    <source>
        <dbReference type="Proteomes" id="UP000838412"/>
    </source>
</evidence>
<dbReference type="Gene3D" id="3.10.100.10">
    <property type="entry name" value="Mannose-Binding Protein A, subunit A"/>
    <property type="match status" value="1"/>
</dbReference>
<sequence>MLRSLSSSAVLILLLLSGWRLCEGETYRSHRGFEWKFPTDGNSTAGNSSLGWETSTGGNSTAGNNSLDSDCPTNDNSTTVQSDHGKVNRSLQWKFPAKDNFEDLPTMETLTQPFEQHLDDLGVLLNKTAAATDMLVPYQRLGAKMYKALDTAVTYDEAKAACEADGAILPTPKDMATQDRLTRHLVPRLSTSAWLGLRLDAAVEQWVWNDGEPLGGWTQWGGGTECELEPLVEWVPSISLEQEDVWIKPQIQPPMCEPLKCAYMDAEGIWYKAACDSKANGICERPVPGCIPERLRREVFRVERNSGVPVYNTWQKVGSDSWAQWNVQEVTVELFENHNSVLKLVFDGKGTDHMSWFSPDKLLSAPWTDLDRPFFFSIKGAQKTDRRFFIHGHYYGCAHDRGWLAVLESKNPPCSWERPHGYTNDDLPIILYSTLLGRVTWEQAPYDVGVADFMTVSILECP</sequence>
<dbReference type="PANTHER" id="PTHR22801">
    <property type="entry name" value="LITHOSTATHINE"/>
    <property type="match status" value="1"/>
</dbReference>
<dbReference type="InterPro" id="IPR016186">
    <property type="entry name" value="C-type_lectin-like/link_sf"/>
</dbReference>
<evidence type="ECO:0000313" key="4">
    <source>
        <dbReference type="EMBL" id="CAH1265727.1"/>
    </source>
</evidence>